<gene>
    <name evidence="1" type="ORF">LSALG_LOCUS41362</name>
</gene>
<organism evidence="1 2">
    <name type="scientific">Lactuca saligna</name>
    <name type="common">Willowleaf lettuce</name>
    <dbReference type="NCBI Taxonomy" id="75948"/>
    <lineage>
        <taxon>Eukaryota</taxon>
        <taxon>Viridiplantae</taxon>
        <taxon>Streptophyta</taxon>
        <taxon>Embryophyta</taxon>
        <taxon>Tracheophyta</taxon>
        <taxon>Spermatophyta</taxon>
        <taxon>Magnoliopsida</taxon>
        <taxon>eudicotyledons</taxon>
        <taxon>Gunneridae</taxon>
        <taxon>Pentapetalae</taxon>
        <taxon>asterids</taxon>
        <taxon>campanulids</taxon>
        <taxon>Asterales</taxon>
        <taxon>Asteraceae</taxon>
        <taxon>Cichorioideae</taxon>
        <taxon>Cichorieae</taxon>
        <taxon>Lactucinae</taxon>
        <taxon>Lactuca</taxon>
    </lineage>
</organism>
<protein>
    <submittedName>
        <fullName evidence="1">Uncharacterized protein</fullName>
    </submittedName>
</protein>
<dbReference type="Proteomes" id="UP001177003">
    <property type="component" value="Chromosome 9"/>
</dbReference>
<dbReference type="AlphaFoldDB" id="A0AA36A3Q1"/>
<evidence type="ECO:0000313" key="2">
    <source>
        <dbReference type="Proteomes" id="UP001177003"/>
    </source>
</evidence>
<name>A0AA36A3Q1_LACSI</name>
<dbReference type="EMBL" id="OX465085">
    <property type="protein sequence ID" value="CAI9302897.1"/>
    <property type="molecule type" value="Genomic_DNA"/>
</dbReference>
<reference evidence="1" key="1">
    <citation type="submission" date="2023-04" db="EMBL/GenBank/DDBJ databases">
        <authorList>
            <person name="Vijverberg K."/>
            <person name="Xiong W."/>
            <person name="Schranz E."/>
        </authorList>
    </citation>
    <scope>NUCLEOTIDE SEQUENCE</scope>
</reference>
<proteinExistence type="predicted"/>
<evidence type="ECO:0000313" key="1">
    <source>
        <dbReference type="EMBL" id="CAI9302897.1"/>
    </source>
</evidence>
<accession>A0AA36A3Q1</accession>
<keyword evidence="2" id="KW-1185">Reference proteome</keyword>
<sequence length="151" mass="16996">MNSGPFSFLSSRRSLHCRLTPTSGLNPRIKSVTLDSSSTAIIDDPTSAFALEEESPVKICARVRVMVLMKRKDEEGAKKEQYGAPPLIWWFIAVVEWQGLFWQPLHHFVFLFQLLSMRAGGSRKKTTTGGVWVAWCVIKQWEKTEGVVALG</sequence>